<evidence type="ECO:0008006" key="5">
    <source>
        <dbReference type="Google" id="ProtNLM"/>
    </source>
</evidence>
<evidence type="ECO:0000313" key="3">
    <source>
        <dbReference type="EMBL" id="UUY01555.1"/>
    </source>
</evidence>
<feature type="chain" id="PRO_5046250474" description="DUF5666 domain-containing protein" evidence="2">
    <location>
        <begin position="25"/>
        <end position="258"/>
    </location>
</feature>
<organism evidence="3 4">
    <name type="scientific">Svornostia abyssi</name>
    <dbReference type="NCBI Taxonomy" id="2898438"/>
    <lineage>
        <taxon>Bacteria</taxon>
        <taxon>Bacillati</taxon>
        <taxon>Actinomycetota</taxon>
        <taxon>Thermoleophilia</taxon>
        <taxon>Solirubrobacterales</taxon>
        <taxon>Baekduiaceae</taxon>
        <taxon>Svornostia</taxon>
    </lineage>
</organism>
<evidence type="ECO:0000313" key="4">
    <source>
        <dbReference type="Proteomes" id="UP001058860"/>
    </source>
</evidence>
<dbReference type="RefSeq" id="WP_353862111.1">
    <property type="nucleotide sequence ID" value="NZ_CP088295.1"/>
</dbReference>
<accession>A0ABY5PAM4</accession>
<dbReference type="EMBL" id="CP088295">
    <property type="protein sequence ID" value="UUY01555.1"/>
    <property type="molecule type" value="Genomic_DNA"/>
</dbReference>
<gene>
    <name evidence="3" type="ORF">LRS13_12500</name>
</gene>
<feature type="region of interest" description="Disordered" evidence="1">
    <location>
        <begin position="221"/>
        <end position="258"/>
    </location>
</feature>
<proteinExistence type="predicted"/>
<feature type="compositionally biased region" description="Basic and acidic residues" evidence="1">
    <location>
        <begin position="248"/>
        <end position="258"/>
    </location>
</feature>
<name>A0ABY5PAM4_9ACTN</name>
<keyword evidence="2" id="KW-0732">Signal</keyword>
<reference evidence="4" key="1">
    <citation type="submission" date="2021-11" db="EMBL/GenBank/DDBJ databases">
        <title>Cultivation dependent microbiological survey of springs from the worlds oldest radium mine currently devoted to the extraction of radon-saturated water.</title>
        <authorList>
            <person name="Kapinusova G."/>
            <person name="Smrhova T."/>
            <person name="Strejcek M."/>
            <person name="Suman J."/>
            <person name="Jani K."/>
            <person name="Pajer P."/>
            <person name="Uhlik O."/>
        </authorList>
    </citation>
    <scope>NUCLEOTIDE SEQUENCE [LARGE SCALE GENOMIC DNA]</scope>
    <source>
        <strain evidence="4">J379</strain>
    </source>
</reference>
<evidence type="ECO:0000256" key="2">
    <source>
        <dbReference type="SAM" id="SignalP"/>
    </source>
</evidence>
<evidence type="ECO:0000256" key="1">
    <source>
        <dbReference type="SAM" id="MobiDB-lite"/>
    </source>
</evidence>
<feature type="signal peptide" evidence="2">
    <location>
        <begin position="1"/>
        <end position="24"/>
    </location>
</feature>
<dbReference type="Proteomes" id="UP001058860">
    <property type="component" value="Chromosome"/>
</dbReference>
<sequence>MRTTIHTMCAALIALTVAVAPAQAKSGGPSGSGHGVVLAHADADTFVYANHGGELRAVDTATLPAVGSVVKVKARRGVAKRIRVVGTATKARVQGLVTTSAADRFTVTGKKDDDAAVSILFAAPVTAPAIGRRVKVSVTIAGADLTATSVKLKGRGGLEVEGQITAIDPAARTLTLTPEGGGTPVIVAVPVSFDLAKFTVGQKVELKVLLLVDGTYVLQQAKEDDGDDDDKSDDDRRGGRDDDDEDDDRKGRGHGHDD</sequence>
<keyword evidence="4" id="KW-1185">Reference proteome</keyword>
<protein>
    <recommendedName>
        <fullName evidence="5">DUF5666 domain-containing protein</fullName>
    </recommendedName>
</protein>